<dbReference type="EMBL" id="FUWM01000006">
    <property type="protein sequence ID" value="SJZ43599.1"/>
    <property type="molecule type" value="Genomic_DNA"/>
</dbReference>
<dbReference type="Pfam" id="PF16363">
    <property type="entry name" value="GDP_Man_Dehyd"/>
    <property type="match status" value="1"/>
</dbReference>
<dbReference type="GO" id="GO:0016831">
    <property type="term" value="F:carboxy-lyase activity"/>
    <property type="evidence" value="ECO:0007669"/>
    <property type="project" value="InterPro"/>
</dbReference>
<name>A0A1T4KMI1_9FIRM</name>
<protein>
    <submittedName>
        <fullName evidence="2">NAD dependent epimerase/dehydratase, LLPSF_EDH_00030 family</fullName>
    </submittedName>
</protein>
<accession>A0A1T4KMI1</accession>
<evidence type="ECO:0000259" key="1">
    <source>
        <dbReference type="Pfam" id="PF16363"/>
    </source>
</evidence>
<dbReference type="OrthoDB" id="142826at2"/>
<evidence type="ECO:0000313" key="2">
    <source>
        <dbReference type="EMBL" id="SJZ43599.1"/>
    </source>
</evidence>
<feature type="domain" description="NAD(P)-binding" evidence="1">
    <location>
        <begin position="9"/>
        <end position="310"/>
    </location>
</feature>
<reference evidence="3" key="1">
    <citation type="submission" date="2017-02" db="EMBL/GenBank/DDBJ databases">
        <authorList>
            <person name="Varghese N."/>
            <person name="Submissions S."/>
        </authorList>
    </citation>
    <scope>NUCLEOTIDE SEQUENCE [LARGE SCALE GENOMIC DNA]</scope>
    <source>
        <strain evidence="3">ATCC BAA-73</strain>
    </source>
</reference>
<gene>
    <name evidence="2" type="ORF">SAMN02745118_00839</name>
</gene>
<dbReference type="STRING" id="142842.SAMN02745118_00839"/>
<dbReference type="Gene3D" id="3.40.50.720">
    <property type="entry name" value="NAD(P)-binding Rossmann-like Domain"/>
    <property type="match status" value="1"/>
</dbReference>
<dbReference type="AlphaFoldDB" id="A0A1T4KMI1"/>
<sequence length="328" mass="37213">MDLTDKKVLITGSSGFIGSHLTEKLVKLGCNVRAFVKYNFKNDWGWLEHSEVKDEVEVYTGDIRDYDAVYDALDGVDVVFHLAALIGIPYSYKSPLAYIKTNVEGTYNILQVSRQRELEKVIITSTSETYGTAQYVPIDEEHPLVGQSPYSASKIAADQLAISYHRSFEMPIAIARPFNTYGPRQSARAIIPTIITQILNGQKEIKLGNLSPTRDFNYVKDTVNGFIEIAKSQETIGEVTNIGSNYEISMQDTVDLIIELIGEEVEILTDEKRVRPDKSEVDRLLCNNSKIKKITNWKPRYTLEEGLQETINWVSNNLHFYKPEIYNV</sequence>
<organism evidence="2 3">
    <name type="scientific">Selenihalanaerobacter shriftii</name>
    <dbReference type="NCBI Taxonomy" id="142842"/>
    <lineage>
        <taxon>Bacteria</taxon>
        <taxon>Bacillati</taxon>
        <taxon>Bacillota</taxon>
        <taxon>Clostridia</taxon>
        <taxon>Halanaerobiales</taxon>
        <taxon>Halobacteroidaceae</taxon>
        <taxon>Selenihalanaerobacter</taxon>
    </lineage>
</organism>
<keyword evidence="3" id="KW-1185">Reference proteome</keyword>
<dbReference type="InterPro" id="IPR016040">
    <property type="entry name" value="NAD(P)-bd_dom"/>
</dbReference>
<dbReference type="Gene3D" id="3.90.25.10">
    <property type="entry name" value="UDP-galactose 4-epimerase, domain 1"/>
    <property type="match status" value="1"/>
</dbReference>
<proteinExistence type="predicted"/>
<dbReference type="InterPro" id="IPR026390">
    <property type="entry name" value="LegB-like"/>
</dbReference>
<dbReference type="SUPFAM" id="SSF51735">
    <property type="entry name" value="NAD(P)-binding Rossmann-fold domains"/>
    <property type="match status" value="1"/>
</dbReference>
<dbReference type="Proteomes" id="UP000190625">
    <property type="component" value="Unassembled WGS sequence"/>
</dbReference>
<dbReference type="NCBIfam" id="TIGR04180">
    <property type="entry name" value="EDH_00030"/>
    <property type="match status" value="1"/>
</dbReference>
<dbReference type="PANTHER" id="PTHR43000">
    <property type="entry name" value="DTDP-D-GLUCOSE 4,6-DEHYDRATASE-RELATED"/>
    <property type="match status" value="1"/>
</dbReference>
<dbReference type="InterPro" id="IPR045869">
    <property type="entry name" value="Arna-like_SDR_e"/>
</dbReference>
<dbReference type="RefSeq" id="WP_078809329.1">
    <property type="nucleotide sequence ID" value="NZ_FUWM01000006.1"/>
</dbReference>
<dbReference type="InterPro" id="IPR036291">
    <property type="entry name" value="NAD(P)-bd_dom_sf"/>
</dbReference>
<dbReference type="CDD" id="cd05257">
    <property type="entry name" value="Arna_like_SDR_e"/>
    <property type="match status" value="1"/>
</dbReference>
<evidence type="ECO:0000313" key="3">
    <source>
        <dbReference type="Proteomes" id="UP000190625"/>
    </source>
</evidence>